<reference evidence="2 3" key="1">
    <citation type="submission" date="2023-08" db="EMBL/GenBank/DDBJ databases">
        <authorList>
            <person name="Kumar R."/>
        </authorList>
    </citation>
    <scope>NUCLEOTIDE SEQUENCE [LARGE SCALE GENOMIC DNA]</scope>
    <source>
        <strain evidence="2 3">LUR13</strain>
    </source>
</reference>
<proteinExistence type="predicted"/>
<feature type="domain" description="Tc1-like transposase DDE" evidence="1">
    <location>
        <begin position="16"/>
        <end position="156"/>
    </location>
</feature>
<protein>
    <submittedName>
        <fullName evidence="2">IS630 family transposase</fullName>
    </submittedName>
</protein>
<dbReference type="PANTHER" id="PTHR46564:SF1">
    <property type="entry name" value="TRANSPOSASE"/>
    <property type="match status" value="1"/>
</dbReference>
<evidence type="ECO:0000313" key="3">
    <source>
        <dbReference type="Proteomes" id="UP001228171"/>
    </source>
</evidence>
<gene>
    <name evidence="2" type="ORF">Q8P09_11220</name>
</gene>
<evidence type="ECO:0000313" key="2">
    <source>
        <dbReference type="EMBL" id="MDP4545645.1"/>
    </source>
</evidence>
<dbReference type="Gene3D" id="3.30.420.10">
    <property type="entry name" value="Ribonuclease H-like superfamily/Ribonuclease H"/>
    <property type="match status" value="1"/>
</dbReference>
<dbReference type="EMBL" id="JAVAJI010000022">
    <property type="protein sequence ID" value="MDP4545645.1"/>
    <property type="molecule type" value="Genomic_DNA"/>
</dbReference>
<organism evidence="2 3">
    <name type="scientific">Psychrobacter faecalis</name>
    <dbReference type="NCBI Taxonomy" id="180588"/>
    <lineage>
        <taxon>Bacteria</taxon>
        <taxon>Pseudomonadati</taxon>
        <taxon>Pseudomonadota</taxon>
        <taxon>Gammaproteobacteria</taxon>
        <taxon>Moraxellales</taxon>
        <taxon>Moraxellaceae</taxon>
        <taxon>Psychrobacter</taxon>
    </lineage>
</organism>
<dbReference type="InterPro" id="IPR047655">
    <property type="entry name" value="Transpos_IS630-like"/>
</dbReference>
<name>A0ABT9HIP4_9GAMM</name>
<evidence type="ECO:0000259" key="1">
    <source>
        <dbReference type="Pfam" id="PF13358"/>
    </source>
</evidence>
<dbReference type="InterPro" id="IPR038717">
    <property type="entry name" value="Tc1-like_DDE_dom"/>
</dbReference>
<comment type="caution">
    <text evidence="2">The sequence shown here is derived from an EMBL/GenBank/DDBJ whole genome shotgun (WGS) entry which is preliminary data.</text>
</comment>
<dbReference type="NCBIfam" id="NF033545">
    <property type="entry name" value="transpos_IS630"/>
    <property type="match status" value="1"/>
</dbReference>
<dbReference type="PANTHER" id="PTHR46564">
    <property type="entry name" value="TRANSPOSASE"/>
    <property type="match status" value="1"/>
</dbReference>
<sequence>MFLEKLAQFEFDDKPIIYLDESGFKSHENRPYGYSNRGKKCFGQYNWQLKNQTNAIGAIYNNQLFAVGLYDRSVNSDVFHSWVEQLLLPSLPKDSVIVMDNATFHKRKDTTELIEDAGHTILWLPPYSPDLNPIEQMWAWVKQKRKEWRLDCVDTLFFYFLWLCGDL</sequence>
<dbReference type="Pfam" id="PF13358">
    <property type="entry name" value="DDE_3"/>
    <property type="match status" value="1"/>
</dbReference>
<keyword evidence="3" id="KW-1185">Reference proteome</keyword>
<dbReference type="InterPro" id="IPR036397">
    <property type="entry name" value="RNaseH_sf"/>
</dbReference>
<accession>A0ABT9HIP4</accession>
<dbReference type="RefSeq" id="WP_068407314.1">
    <property type="nucleotide sequence ID" value="NZ_CAJGYS010000001.1"/>
</dbReference>
<dbReference type="Proteomes" id="UP001228171">
    <property type="component" value="Unassembled WGS sequence"/>
</dbReference>